<organism evidence="3 4">
    <name type="scientific">Fervidobacterium gondwanense DSM 13020</name>
    <dbReference type="NCBI Taxonomy" id="1121883"/>
    <lineage>
        <taxon>Bacteria</taxon>
        <taxon>Thermotogati</taxon>
        <taxon>Thermotogota</taxon>
        <taxon>Thermotogae</taxon>
        <taxon>Thermotogales</taxon>
        <taxon>Fervidobacteriaceae</taxon>
        <taxon>Fervidobacterium</taxon>
    </lineage>
</organism>
<accession>A0A1M7SYD3</accession>
<evidence type="ECO:0000256" key="1">
    <source>
        <dbReference type="ARBA" id="ARBA00008007"/>
    </source>
</evidence>
<name>A0A1M7SYD3_FERGO</name>
<feature type="domain" description="Phosphoribosyltransferase" evidence="2">
    <location>
        <begin position="140"/>
        <end position="227"/>
    </location>
</feature>
<dbReference type="PANTHER" id="PTHR47505">
    <property type="entry name" value="DNA UTILIZATION PROTEIN YHGH"/>
    <property type="match status" value="1"/>
</dbReference>
<gene>
    <name evidence="3" type="ORF">SAMN02745226_01348</name>
</gene>
<protein>
    <submittedName>
        <fullName evidence="3">Competence protein ComFC</fullName>
    </submittedName>
</protein>
<keyword evidence="4" id="KW-1185">Reference proteome</keyword>
<dbReference type="Proteomes" id="UP000184207">
    <property type="component" value="Unassembled WGS sequence"/>
</dbReference>
<evidence type="ECO:0000313" key="4">
    <source>
        <dbReference type="Proteomes" id="UP000184207"/>
    </source>
</evidence>
<dbReference type="InterPro" id="IPR000836">
    <property type="entry name" value="PRTase_dom"/>
</dbReference>
<dbReference type="STRING" id="1121883.SAMN02745226_01348"/>
<proteinExistence type="inferred from homology"/>
<dbReference type="InterPro" id="IPR029057">
    <property type="entry name" value="PRTase-like"/>
</dbReference>
<dbReference type="SUPFAM" id="SSF53271">
    <property type="entry name" value="PRTase-like"/>
    <property type="match status" value="1"/>
</dbReference>
<sequence length="231" mass="26210">MKLENMGVIEQKYEEMLHRLNEIVESVLNIATNTECIVCGKQSFGKRLCEDCVKVIDGPPSMTGRFIQNIEVKYFGIYEEKLRDFILAYKFRNHHSLSKVFSKMLSQTIKLHLIAADFIVYIPATKTAKNKRGYDHMYLIAKALSKEIGIPVLKALTALRETDQLQTTDRTEAVRGKFALVDSADRKISDRNIILIDDVLTTGSTIKEAIKILKIAKPRAIHPIVVAMNKN</sequence>
<dbReference type="Pfam" id="PF00156">
    <property type="entry name" value="Pribosyltran"/>
    <property type="match status" value="1"/>
</dbReference>
<dbReference type="AlphaFoldDB" id="A0A1M7SYD3"/>
<dbReference type="PANTHER" id="PTHR47505:SF1">
    <property type="entry name" value="DNA UTILIZATION PROTEIN YHGH"/>
    <property type="match status" value="1"/>
</dbReference>
<dbReference type="CDD" id="cd06223">
    <property type="entry name" value="PRTases_typeI"/>
    <property type="match status" value="1"/>
</dbReference>
<dbReference type="Gene3D" id="3.40.50.2020">
    <property type="match status" value="1"/>
</dbReference>
<comment type="similarity">
    <text evidence="1">Belongs to the ComF/GntX family.</text>
</comment>
<dbReference type="EMBL" id="FRDJ01000007">
    <property type="protein sequence ID" value="SHN63404.1"/>
    <property type="molecule type" value="Genomic_DNA"/>
</dbReference>
<evidence type="ECO:0000259" key="2">
    <source>
        <dbReference type="Pfam" id="PF00156"/>
    </source>
</evidence>
<reference evidence="4" key="1">
    <citation type="submission" date="2016-12" db="EMBL/GenBank/DDBJ databases">
        <authorList>
            <person name="Varghese N."/>
            <person name="Submissions S."/>
        </authorList>
    </citation>
    <scope>NUCLEOTIDE SEQUENCE [LARGE SCALE GENOMIC DNA]</scope>
    <source>
        <strain evidence="4">DSM 13020</strain>
    </source>
</reference>
<dbReference type="InterPro" id="IPR051910">
    <property type="entry name" value="ComF/GntX_DNA_util-trans"/>
</dbReference>
<evidence type="ECO:0000313" key="3">
    <source>
        <dbReference type="EMBL" id="SHN63404.1"/>
    </source>
</evidence>